<organism evidence="1 2">
    <name type="scientific">Zarea fungicola</name>
    <dbReference type="NCBI Taxonomy" id="93591"/>
    <lineage>
        <taxon>Eukaryota</taxon>
        <taxon>Fungi</taxon>
        <taxon>Dikarya</taxon>
        <taxon>Ascomycota</taxon>
        <taxon>Pezizomycotina</taxon>
        <taxon>Sordariomycetes</taxon>
        <taxon>Hypocreomycetidae</taxon>
        <taxon>Hypocreales</taxon>
        <taxon>Cordycipitaceae</taxon>
        <taxon>Zarea</taxon>
    </lineage>
</organism>
<gene>
    <name evidence="1" type="ORF">NQ176_g8271</name>
</gene>
<proteinExistence type="predicted"/>
<evidence type="ECO:0000313" key="2">
    <source>
        <dbReference type="Proteomes" id="UP001143910"/>
    </source>
</evidence>
<name>A0ACC1MV72_9HYPO</name>
<keyword evidence="2" id="KW-1185">Reference proteome</keyword>
<dbReference type="EMBL" id="JANJQO010001569">
    <property type="protein sequence ID" value="KAJ2970266.1"/>
    <property type="molecule type" value="Genomic_DNA"/>
</dbReference>
<dbReference type="Proteomes" id="UP001143910">
    <property type="component" value="Unassembled WGS sequence"/>
</dbReference>
<protein>
    <submittedName>
        <fullName evidence="1">Uncharacterized protein</fullName>
    </submittedName>
</protein>
<evidence type="ECO:0000313" key="1">
    <source>
        <dbReference type="EMBL" id="KAJ2970266.1"/>
    </source>
</evidence>
<reference evidence="1" key="1">
    <citation type="submission" date="2022-08" db="EMBL/GenBank/DDBJ databases">
        <title>Genome Sequence of Lecanicillium fungicola.</title>
        <authorList>
            <person name="Buettner E."/>
        </authorList>
    </citation>
    <scope>NUCLEOTIDE SEQUENCE</scope>
    <source>
        <strain evidence="1">Babe33</strain>
    </source>
</reference>
<sequence length="536" mass="57382">MTLRLAPYNDAMRLGQGFNSYTHELCIDQAVSVKQRSSSDPKAQKSQVVSYSARFVEKLSDVVESMNVSYSSAIKKGTIEISGNTSTVDETTFKSSHLNAVVAVKVVNQTISTEDECEFQELENNEAVTFARFNEIYGDSYISGFIEGGDFTGIVSVKVMDGKDVKSTVDAIKAGLNMNSKSEVDDFVLGPSDGSARSSVAAALKDTETTISISWIGGAQIKDPSRAWDVDSMYEAAAAFPDAVSKCPQRTWAILTPYKANRSFVKWSTGGPVKTLQYDLIASYTAELFDSFMDYKLLLKDVQNIISNRKDYRQRVGVVDAIDTNLRTLLSVRGALRDEQTKIVEAIGVLSKDPSVLKRQGAWSTKNRAPLVKQIIEKALGNAAGWKPNALDSQAVSAQHSTQLGAIVGAGNFSASGFRISSEAAITQPPASDTESLAVGTADAGNSAEESPDQKTDSDDGILVGGENAASDAATPVTAPPPAATPEAEVQSIEESSTTKAQESQAAASTAEKPAIEFNFETLMPPEVWEDLLPVS</sequence>
<accession>A0ACC1MV72</accession>
<comment type="caution">
    <text evidence="1">The sequence shown here is derived from an EMBL/GenBank/DDBJ whole genome shotgun (WGS) entry which is preliminary data.</text>
</comment>